<reference evidence="3" key="1">
    <citation type="submission" date="2021-01" db="EMBL/GenBank/DDBJ databases">
        <title>Modified the classification status of verrucomicrobia.</title>
        <authorList>
            <person name="Feng X."/>
        </authorList>
    </citation>
    <scope>NUCLEOTIDE SEQUENCE</scope>
    <source>
        <strain evidence="3">JCM 18052</strain>
    </source>
</reference>
<dbReference type="RefSeq" id="WP_200351621.1">
    <property type="nucleotide sequence ID" value="NZ_BAABHZ010000006.1"/>
</dbReference>
<feature type="region of interest" description="Disordered" evidence="1">
    <location>
        <begin position="27"/>
        <end position="75"/>
    </location>
</feature>
<protein>
    <submittedName>
        <fullName evidence="3">Uncharacterized protein</fullName>
    </submittedName>
</protein>
<keyword evidence="2" id="KW-0732">Signal</keyword>
<evidence type="ECO:0000256" key="1">
    <source>
        <dbReference type="SAM" id="MobiDB-lite"/>
    </source>
</evidence>
<proteinExistence type="predicted"/>
<gene>
    <name evidence="3" type="ORF">JIN84_13785</name>
</gene>
<sequence>MKSRQFRITAATAVVSFALGVAFAPTFRDHQPPATGSPDTNSSLRSHPGNTRGENEDPAGRTRVALREEKKKATEPTVSIPLATVTKMISQHQVAAGMEYLIYGVERSLPLLGVSEVEKKNVIDALKRIDAEIQDEEKKQLKAIQTDPSEIRLDSSGMEAFSKTLPARIQESLRSHLATEQAEVLISSLKWNLLYSTEEKWFPTLTITRTSSGRLIAWARTISGKTGPEVDAKYADDGTPIPADEVFPDRWKPFLKGFTLLPTNED</sequence>
<feature type="chain" id="PRO_5038127831" evidence="2">
    <location>
        <begin position="25"/>
        <end position="266"/>
    </location>
</feature>
<dbReference type="Proteomes" id="UP000600139">
    <property type="component" value="Unassembled WGS sequence"/>
</dbReference>
<evidence type="ECO:0000313" key="4">
    <source>
        <dbReference type="Proteomes" id="UP000600139"/>
    </source>
</evidence>
<dbReference type="AlphaFoldDB" id="A0A934R5D9"/>
<evidence type="ECO:0000256" key="2">
    <source>
        <dbReference type="SAM" id="SignalP"/>
    </source>
</evidence>
<feature type="signal peptide" evidence="2">
    <location>
        <begin position="1"/>
        <end position="24"/>
    </location>
</feature>
<name>A0A934R5D9_9BACT</name>
<feature type="compositionally biased region" description="Polar residues" evidence="1">
    <location>
        <begin position="37"/>
        <end position="49"/>
    </location>
</feature>
<evidence type="ECO:0000313" key="3">
    <source>
        <dbReference type="EMBL" id="MBK1816692.1"/>
    </source>
</evidence>
<organism evidence="3 4">
    <name type="scientific">Luteolibacter yonseiensis</name>
    <dbReference type="NCBI Taxonomy" id="1144680"/>
    <lineage>
        <taxon>Bacteria</taxon>
        <taxon>Pseudomonadati</taxon>
        <taxon>Verrucomicrobiota</taxon>
        <taxon>Verrucomicrobiia</taxon>
        <taxon>Verrucomicrobiales</taxon>
        <taxon>Verrucomicrobiaceae</taxon>
        <taxon>Luteolibacter</taxon>
    </lineage>
</organism>
<feature type="compositionally biased region" description="Basic and acidic residues" evidence="1">
    <location>
        <begin position="53"/>
        <end position="74"/>
    </location>
</feature>
<comment type="caution">
    <text evidence="3">The sequence shown here is derived from an EMBL/GenBank/DDBJ whole genome shotgun (WGS) entry which is preliminary data.</text>
</comment>
<keyword evidence="4" id="KW-1185">Reference proteome</keyword>
<accession>A0A934R5D9</accession>
<dbReference type="EMBL" id="JAENIK010000011">
    <property type="protein sequence ID" value="MBK1816692.1"/>
    <property type="molecule type" value="Genomic_DNA"/>
</dbReference>